<organism evidence="1 2">
    <name type="scientific">Blastopirellula marina</name>
    <dbReference type="NCBI Taxonomy" id="124"/>
    <lineage>
        <taxon>Bacteria</taxon>
        <taxon>Pseudomonadati</taxon>
        <taxon>Planctomycetota</taxon>
        <taxon>Planctomycetia</taxon>
        <taxon>Pirellulales</taxon>
        <taxon>Pirellulaceae</taxon>
        <taxon>Blastopirellula</taxon>
    </lineage>
</organism>
<dbReference type="Proteomes" id="UP000240009">
    <property type="component" value="Unassembled WGS sequence"/>
</dbReference>
<accession>A0A2S8FXB1</accession>
<name>A0A2S8FXB1_9BACT</name>
<dbReference type="PANTHER" id="PTHR37827">
    <property type="entry name" value="TUDOR DOMAIN-CONTAINING PROTEIN"/>
    <property type="match status" value="1"/>
</dbReference>
<dbReference type="RefSeq" id="WP_105351142.1">
    <property type="nucleotide sequence ID" value="NZ_PUIA01000017.1"/>
</dbReference>
<reference evidence="1 2" key="1">
    <citation type="submission" date="2018-02" db="EMBL/GenBank/DDBJ databases">
        <title>Comparative genomes isolates from brazilian mangrove.</title>
        <authorList>
            <person name="Araujo J.E."/>
            <person name="Taketani R.G."/>
            <person name="Silva M.C.P."/>
            <person name="Loureco M.V."/>
            <person name="Andreote F.D."/>
        </authorList>
    </citation>
    <scope>NUCLEOTIDE SEQUENCE [LARGE SCALE GENOMIC DNA]</scope>
    <source>
        <strain evidence="1 2">HEX-2 MGV</strain>
    </source>
</reference>
<sequence>MARCELCGDEAFNEHHLIPRHCHRKAWFKSRYSKQQMQHTIDVCKMCHQMIHHLIPDEKELGRRYNTVELLTAHPELDNYLNWKRKRVRT</sequence>
<evidence type="ECO:0008006" key="3">
    <source>
        <dbReference type="Google" id="ProtNLM"/>
    </source>
</evidence>
<protein>
    <recommendedName>
        <fullName evidence="3">HNH domain-containing protein</fullName>
    </recommendedName>
</protein>
<proteinExistence type="predicted"/>
<dbReference type="PANTHER" id="PTHR37827:SF1">
    <property type="entry name" value="HNH DOMAIN-CONTAINING PROTEIN"/>
    <property type="match status" value="1"/>
</dbReference>
<gene>
    <name evidence="1" type="ORF">C5Y96_06520</name>
</gene>
<evidence type="ECO:0000313" key="1">
    <source>
        <dbReference type="EMBL" id="PQO36817.1"/>
    </source>
</evidence>
<dbReference type="OrthoDB" id="9802640at2"/>
<dbReference type="AlphaFoldDB" id="A0A2S8FXB1"/>
<evidence type="ECO:0000313" key="2">
    <source>
        <dbReference type="Proteomes" id="UP000240009"/>
    </source>
</evidence>
<dbReference type="EMBL" id="PUIA01000017">
    <property type="protein sequence ID" value="PQO36817.1"/>
    <property type="molecule type" value="Genomic_DNA"/>
</dbReference>
<comment type="caution">
    <text evidence="1">The sequence shown here is derived from an EMBL/GenBank/DDBJ whole genome shotgun (WGS) entry which is preliminary data.</text>
</comment>